<proteinExistence type="predicted"/>
<feature type="compositionally biased region" description="Polar residues" evidence="2">
    <location>
        <begin position="1052"/>
        <end position="1064"/>
    </location>
</feature>
<dbReference type="Gene3D" id="1.10.150.130">
    <property type="match status" value="1"/>
</dbReference>
<feature type="region of interest" description="Disordered" evidence="2">
    <location>
        <begin position="1052"/>
        <end position="1102"/>
    </location>
</feature>
<dbReference type="PANTHER" id="PTHR35617:SF3">
    <property type="entry name" value="CORE-BINDING (CB) DOMAIN-CONTAINING PROTEIN"/>
    <property type="match status" value="1"/>
</dbReference>
<accession>A0ABQ8MB75</accession>
<dbReference type="InterPro" id="IPR010998">
    <property type="entry name" value="Integrase_recombinase_N"/>
</dbReference>
<feature type="compositionally biased region" description="Basic residues" evidence="2">
    <location>
        <begin position="616"/>
        <end position="627"/>
    </location>
</feature>
<evidence type="ECO:0000313" key="4">
    <source>
        <dbReference type="Proteomes" id="UP000830375"/>
    </source>
</evidence>
<dbReference type="Proteomes" id="UP000830375">
    <property type="component" value="Unassembled WGS sequence"/>
</dbReference>
<organism evidence="3 4">
    <name type="scientific">Labeo rohita</name>
    <name type="common">Indian major carp</name>
    <name type="synonym">Cyprinus rohita</name>
    <dbReference type="NCBI Taxonomy" id="84645"/>
    <lineage>
        <taxon>Eukaryota</taxon>
        <taxon>Metazoa</taxon>
        <taxon>Chordata</taxon>
        <taxon>Craniata</taxon>
        <taxon>Vertebrata</taxon>
        <taxon>Euteleostomi</taxon>
        <taxon>Actinopterygii</taxon>
        <taxon>Neopterygii</taxon>
        <taxon>Teleostei</taxon>
        <taxon>Ostariophysi</taxon>
        <taxon>Cypriniformes</taxon>
        <taxon>Cyprinidae</taxon>
        <taxon>Labeoninae</taxon>
        <taxon>Labeonini</taxon>
        <taxon>Labeo</taxon>
    </lineage>
</organism>
<gene>
    <name evidence="3" type="ORF">H4Q32_022548</name>
</gene>
<protein>
    <submittedName>
        <fullName evidence="3">Uncharacterized protein</fullName>
    </submittedName>
</protein>
<name>A0ABQ8MB75_LABRO</name>
<evidence type="ECO:0000256" key="1">
    <source>
        <dbReference type="ARBA" id="ARBA00023125"/>
    </source>
</evidence>
<evidence type="ECO:0000256" key="2">
    <source>
        <dbReference type="SAM" id="MobiDB-lite"/>
    </source>
</evidence>
<feature type="region of interest" description="Disordered" evidence="2">
    <location>
        <begin position="544"/>
        <end position="627"/>
    </location>
</feature>
<sequence>MRLKQPAVLFQAYVSVSHYGIRPFRVFLRSPITLRQPQLAGRRDVASGNDLPTPRIKGATQRHFDIQKPLLASHQKPTFELLDEQLATTLFFSWLLQFALQRLRGLFDFKMAAATQTVQAREGEAVRLCSCGNKISGKDTHQVCSACLGLKHAQLAIDNPGSCEHCARFTNKSLRRRLARQASLSGLDPLLSPSPTPAATPQVPIPVELPTTAALSWGEQLDACVPLPNVLSTDEEEDALDFEEEGQSDFLLSEEEEDFEDSPFLPPQHSAQPLAAAGSIEDVDGAPSPLLSVDLQDVCKRAAEKLNIPWPTVVAETAKSRYEGKRLPRAKRAARQLLPVFPELLEELAVTWKDKPFTSKVPVQGGSALDVEGMEKEGLLRMPPMEQLVAAHLHPRHTAAANPSLPSKADRFQSNMTERAYKAVALCVRALNATSLLTAYQAELQDEASTTPGQTHWEEICVVTDLSLRLQRCAVQAAGKAMATMVIQERGRWLNLANLSDREKEAILDAPVVAEGIFGSALTLMQKRCEEKKRDDEALQLCMPRKAQAAPPPPPRQTFAQVTARPPPSYRIPRRQRTNVNAAGQSGVTEQRTAWPRKNYPPATAQTAQPASQPHPHPHPQGARRKKKVFCVEERARLGQGKQSSEEVEKRCSAAHPSMCHKHFSCSNLNKVFTVPPKNVAKHKSPKNVAKHIDRTQYNISSGSYRSHRGDGTLKLCQSDKCPRMRSTDYGLVRDSTTRWRQNAANKQLARMHAVPMGIKNDTIRVQTAVCRFPSAFQRDNSFPGAGGTKACPSRGDFLSAKQKGDKSGPTRGEPQRVLLEILSRPKERDSSPSSHIRSACTEQILKKVQVQNAHPFYTPAISAPGRLVYIDRPEGRIFSHKDISTPQEVPEVRFPWRGIRISSSTIRLVSQPQGVYKMYRSGTDSAQGERHSSRYLHRRLACDSPVGARSERTHGHASGAHTETGVKTKHRKECFNSHTVYNISGAVTGLRDVQSATIGRQGEKIHPLHDRLSEGKQCFLSRMPQTIRTNGLSPDSYSLRQTVYEGISTLGSVSRAGPSTSLPEESESDVRGSFGTAPVETPDLSGSRGTHGCSSSQTSHNDGRVVVRLGGHSRGQNSEWKMGGQHVLVRTDNTKRSQVSLHINRSSVREVSGSERTFGDRCASARMASYSPIRVSTDSVDISNSLQSEGGGTEININSSEMAGEILASGDHTYAVQRPVVSPAPQRPFVTSGRGDFSSSSRTPGTMGLACEWFNLSTTGLSDSVIRTIQNARAASTRSLYECKWGVFERWCATKHEIPFQCSVAVVLSFLQDLIDQGKAFSTIKVFLAAISACHIGFDNKTVGQHPLICRFMKGARRALPVSKPLSPSWDLGLVLDALSMSPFEPLDKVDFKVLSFKTALLIALVSAKRVSEIHAFSVHSACLQFMSGDAGVVLKPNPAFMPKVVNAINPLELRAFYPPPFASSEQQKLNTLCPVRALRIYTERTRGFRDSDQLFVSWMKPRTGKPITKQRLSHWIVEAISLAYSSKGLVPPSGLRAHSTRGMSTSWALFKGVTLQDICEAAELVLTAHIC</sequence>
<dbReference type="SUPFAM" id="SSF47823">
    <property type="entry name" value="lambda integrase-like, N-terminal domain"/>
    <property type="match status" value="1"/>
</dbReference>
<feature type="compositionally biased region" description="Polar residues" evidence="2">
    <location>
        <begin position="578"/>
        <end position="592"/>
    </location>
</feature>
<feature type="region of interest" description="Disordered" evidence="2">
    <location>
        <begin position="254"/>
        <end position="276"/>
    </location>
</feature>
<evidence type="ECO:0000313" key="3">
    <source>
        <dbReference type="EMBL" id="KAI2659969.1"/>
    </source>
</evidence>
<feature type="region of interest" description="Disordered" evidence="2">
    <location>
        <begin position="782"/>
        <end position="815"/>
    </location>
</feature>
<dbReference type="PANTHER" id="PTHR35617">
    <property type="entry name" value="PHAGE_INTEGRASE DOMAIN-CONTAINING PROTEIN"/>
    <property type="match status" value="1"/>
</dbReference>
<comment type="caution">
    <text evidence="3">The sequence shown here is derived from an EMBL/GenBank/DDBJ whole genome shotgun (WGS) entry which is preliminary data.</text>
</comment>
<keyword evidence="1" id="KW-0238">DNA-binding</keyword>
<feature type="region of interest" description="Disordered" evidence="2">
    <location>
        <begin position="945"/>
        <end position="970"/>
    </location>
</feature>
<feature type="compositionally biased region" description="Low complexity" evidence="2">
    <location>
        <begin position="601"/>
        <end position="614"/>
    </location>
</feature>
<reference evidence="3 4" key="1">
    <citation type="submission" date="2022-01" db="EMBL/GenBank/DDBJ databases">
        <title>A high-quality chromosome-level genome assembly of rohu carp, Labeo rohita.</title>
        <authorList>
            <person name="Arick M.A. II"/>
            <person name="Hsu C.-Y."/>
            <person name="Magbanua Z."/>
            <person name="Pechanova O."/>
            <person name="Grover C."/>
            <person name="Miller E."/>
            <person name="Thrash A."/>
            <person name="Ezzel L."/>
            <person name="Alam S."/>
            <person name="Benzie J."/>
            <person name="Hamilton M."/>
            <person name="Karsi A."/>
            <person name="Lawrence M.L."/>
            <person name="Peterson D.G."/>
        </authorList>
    </citation>
    <scope>NUCLEOTIDE SEQUENCE [LARGE SCALE GENOMIC DNA]</scope>
    <source>
        <strain evidence="4">BAU-BD-2019</strain>
        <tissue evidence="3">Blood</tissue>
    </source>
</reference>
<dbReference type="EMBL" id="JACTAM010000010">
    <property type="protein sequence ID" value="KAI2659969.1"/>
    <property type="molecule type" value="Genomic_DNA"/>
</dbReference>
<keyword evidence="4" id="KW-1185">Reference proteome</keyword>